<evidence type="ECO:0000313" key="2">
    <source>
        <dbReference type="Proteomes" id="UP001157502"/>
    </source>
</evidence>
<reference evidence="1" key="1">
    <citation type="submission" date="2021-05" db="EMBL/GenBank/DDBJ databases">
        <authorList>
            <person name="Pan Q."/>
            <person name="Jouanno E."/>
            <person name="Zahm M."/>
            <person name="Klopp C."/>
            <person name="Cabau C."/>
            <person name="Louis A."/>
            <person name="Berthelot C."/>
            <person name="Parey E."/>
            <person name="Roest Crollius H."/>
            <person name="Montfort J."/>
            <person name="Robinson-Rechavi M."/>
            <person name="Bouchez O."/>
            <person name="Lampietro C."/>
            <person name="Lopez Roques C."/>
            <person name="Donnadieu C."/>
            <person name="Postlethwait J."/>
            <person name="Bobe J."/>
            <person name="Dillon D."/>
            <person name="Chandos A."/>
            <person name="von Hippel F."/>
            <person name="Guiguen Y."/>
        </authorList>
    </citation>
    <scope>NUCLEOTIDE SEQUENCE</scope>
    <source>
        <strain evidence="1">YG-Jan2019</strain>
    </source>
</reference>
<dbReference type="Proteomes" id="UP001157502">
    <property type="component" value="Chromosome 25"/>
</dbReference>
<sequence>MYGKEPTVEVEVEGTENGSMMKVLRAVKKECEEVLGCRVRGERKYELTMKNGKAKEKLMDGTRVKGALCGCKGHYARECVGTEREEEERDEKGGYVDEKEEWEEMCEDITEDEVEGNEMEQAEGGVERGEDGGGGMEMELAGAEVNKRGREGSRGKENKRGSRTTGGRR</sequence>
<evidence type="ECO:0000313" key="1">
    <source>
        <dbReference type="EMBL" id="KAJ7992777.1"/>
    </source>
</evidence>
<accession>A0ACC2FNC8</accession>
<name>A0ACC2FNC8_DALPE</name>
<keyword evidence="2" id="KW-1185">Reference proteome</keyword>
<dbReference type="EMBL" id="CM055752">
    <property type="protein sequence ID" value="KAJ7992777.1"/>
    <property type="molecule type" value="Genomic_DNA"/>
</dbReference>
<protein>
    <submittedName>
        <fullName evidence="1">Uncharacterized protein</fullName>
    </submittedName>
</protein>
<organism evidence="1 2">
    <name type="scientific">Dallia pectoralis</name>
    <name type="common">Alaska blackfish</name>
    <dbReference type="NCBI Taxonomy" id="75939"/>
    <lineage>
        <taxon>Eukaryota</taxon>
        <taxon>Metazoa</taxon>
        <taxon>Chordata</taxon>
        <taxon>Craniata</taxon>
        <taxon>Vertebrata</taxon>
        <taxon>Euteleostomi</taxon>
        <taxon>Actinopterygii</taxon>
        <taxon>Neopterygii</taxon>
        <taxon>Teleostei</taxon>
        <taxon>Protacanthopterygii</taxon>
        <taxon>Esociformes</taxon>
        <taxon>Umbridae</taxon>
        <taxon>Dallia</taxon>
    </lineage>
</organism>
<gene>
    <name evidence="1" type="ORF">DPEC_G00282220</name>
</gene>
<proteinExistence type="predicted"/>
<comment type="caution">
    <text evidence="1">The sequence shown here is derived from an EMBL/GenBank/DDBJ whole genome shotgun (WGS) entry which is preliminary data.</text>
</comment>